<keyword evidence="5 7" id="KW-0249">Electron transport</keyword>
<proteinExistence type="inferred from homology"/>
<comment type="similarity">
    <text evidence="2 7">Belongs to the rubredoxin family.</text>
</comment>
<evidence type="ECO:0000256" key="3">
    <source>
        <dbReference type="ARBA" id="ARBA00022448"/>
    </source>
</evidence>
<dbReference type="GO" id="GO:0043448">
    <property type="term" value="P:alkane catabolic process"/>
    <property type="evidence" value="ECO:0007669"/>
    <property type="project" value="TreeGrafter"/>
</dbReference>
<dbReference type="PANTHER" id="PTHR47627">
    <property type="entry name" value="RUBREDOXIN"/>
    <property type="match status" value="1"/>
</dbReference>
<dbReference type="STRING" id="419481.SAMN05216233_11180"/>
<dbReference type="InterPro" id="IPR024935">
    <property type="entry name" value="Rubredoxin_dom"/>
</dbReference>
<keyword evidence="4 7" id="KW-0479">Metal-binding</keyword>
<dbReference type="InterPro" id="IPR050526">
    <property type="entry name" value="Rubredoxin_ET"/>
</dbReference>
<evidence type="ECO:0000313" key="9">
    <source>
        <dbReference type="EMBL" id="SCY54000.1"/>
    </source>
</evidence>
<evidence type="ECO:0000259" key="8">
    <source>
        <dbReference type="PROSITE" id="PS50903"/>
    </source>
</evidence>
<dbReference type="SUPFAM" id="SSF57802">
    <property type="entry name" value="Rubredoxin-like"/>
    <property type="match status" value="1"/>
</dbReference>
<keyword evidence="6 7" id="KW-0408">Iron</keyword>
<evidence type="ECO:0000256" key="4">
    <source>
        <dbReference type="ARBA" id="ARBA00022723"/>
    </source>
</evidence>
<keyword evidence="10" id="KW-1185">Reference proteome</keyword>
<keyword evidence="3" id="KW-0813">Transport</keyword>
<feature type="domain" description="Rubredoxin-like" evidence="8">
    <location>
        <begin position="15"/>
        <end position="58"/>
    </location>
</feature>
<dbReference type="EMBL" id="FMUX01000011">
    <property type="protein sequence ID" value="SCY54000.1"/>
    <property type="molecule type" value="Genomic_DNA"/>
</dbReference>
<dbReference type="RefSeq" id="WP_092211613.1">
    <property type="nucleotide sequence ID" value="NZ_FMUX01000011.1"/>
</dbReference>
<evidence type="ECO:0000313" key="10">
    <source>
        <dbReference type="Proteomes" id="UP000198870"/>
    </source>
</evidence>
<evidence type="ECO:0000256" key="1">
    <source>
        <dbReference type="ARBA" id="ARBA00001965"/>
    </source>
</evidence>
<sequence>MALPKDMYQCQVHNCGYVYDPDKGEPKTNTPPGTAFKDLPDDWACPFCQASKKSFRPLAGPGSVAEEEG</sequence>
<evidence type="ECO:0000256" key="6">
    <source>
        <dbReference type="ARBA" id="ARBA00023004"/>
    </source>
</evidence>
<dbReference type="PRINTS" id="PR00163">
    <property type="entry name" value="RUBREDOXIN"/>
</dbReference>
<organism evidence="9 10">
    <name type="scientific">Desulfoluna spongiiphila</name>
    <dbReference type="NCBI Taxonomy" id="419481"/>
    <lineage>
        <taxon>Bacteria</taxon>
        <taxon>Pseudomonadati</taxon>
        <taxon>Thermodesulfobacteriota</taxon>
        <taxon>Desulfobacteria</taxon>
        <taxon>Desulfobacterales</taxon>
        <taxon>Desulfolunaceae</taxon>
        <taxon>Desulfoluna</taxon>
    </lineage>
</organism>
<accession>A0A1G5GS38</accession>
<dbReference type="PROSITE" id="PS50903">
    <property type="entry name" value="RUBREDOXIN_LIKE"/>
    <property type="match status" value="1"/>
</dbReference>
<dbReference type="AlphaFoldDB" id="A0A1G5GS38"/>
<dbReference type="OrthoDB" id="9802447at2"/>
<dbReference type="GO" id="GO:0009055">
    <property type="term" value="F:electron transfer activity"/>
    <property type="evidence" value="ECO:0007669"/>
    <property type="project" value="TreeGrafter"/>
</dbReference>
<dbReference type="Pfam" id="PF00301">
    <property type="entry name" value="Rubredoxin"/>
    <property type="match status" value="1"/>
</dbReference>
<dbReference type="FunFam" id="2.20.28.10:FF:000001">
    <property type="entry name" value="Rubredoxin"/>
    <property type="match status" value="1"/>
</dbReference>
<dbReference type="Gene3D" id="2.20.28.10">
    <property type="match status" value="1"/>
</dbReference>
<dbReference type="CDD" id="cd00730">
    <property type="entry name" value="rubredoxin"/>
    <property type="match status" value="1"/>
</dbReference>
<dbReference type="InterPro" id="IPR024934">
    <property type="entry name" value="Rubredoxin-like_dom"/>
</dbReference>
<protein>
    <recommendedName>
        <fullName evidence="7">Rubredoxin</fullName>
    </recommendedName>
</protein>
<evidence type="ECO:0000256" key="2">
    <source>
        <dbReference type="ARBA" id="ARBA00005337"/>
    </source>
</evidence>
<dbReference type="PANTHER" id="PTHR47627:SF1">
    <property type="entry name" value="RUBREDOXIN-1-RELATED"/>
    <property type="match status" value="1"/>
</dbReference>
<dbReference type="Proteomes" id="UP000198870">
    <property type="component" value="Unassembled WGS sequence"/>
</dbReference>
<evidence type="ECO:0000256" key="5">
    <source>
        <dbReference type="ARBA" id="ARBA00022982"/>
    </source>
</evidence>
<evidence type="ECO:0000256" key="7">
    <source>
        <dbReference type="RuleBase" id="RU003820"/>
    </source>
</evidence>
<dbReference type="GO" id="GO:0005506">
    <property type="term" value="F:iron ion binding"/>
    <property type="evidence" value="ECO:0007669"/>
    <property type="project" value="UniProtKB-UniRule"/>
</dbReference>
<reference evidence="9 10" key="1">
    <citation type="submission" date="2016-10" db="EMBL/GenBank/DDBJ databases">
        <authorList>
            <person name="de Groot N.N."/>
        </authorList>
    </citation>
    <scope>NUCLEOTIDE SEQUENCE [LARGE SCALE GENOMIC DNA]</scope>
    <source>
        <strain evidence="9 10">AA1</strain>
    </source>
</reference>
<name>A0A1G5GS38_9BACT</name>
<gene>
    <name evidence="9" type="ORF">SAMN05216233_11180</name>
</gene>
<comment type="cofactor">
    <cofactor evidence="1 7">
        <name>Fe(3+)</name>
        <dbReference type="ChEBI" id="CHEBI:29034"/>
    </cofactor>
</comment>